<evidence type="ECO:0000313" key="1">
    <source>
        <dbReference type="EMBL" id="KAG0574628.1"/>
    </source>
</evidence>
<name>A0A8T0HW19_CERPU</name>
<keyword evidence="2" id="KW-1185">Reference proteome</keyword>
<gene>
    <name evidence="1" type="ORF">KC19_VG277800</name>
</gene>
<reference evidence="1" key="1">
    <citation type="submission" date="2020-06" db="EMBL/GenBank/DDBJ databases">
        <title>WGS assembly of Ceratodon purpureus strain R40.</title>
        <authorList>
            <person name="Carey S.B."/>
            <person name="Jenkins J."/>
            <person name="Shu S."/>
            <person name="Lovell J.T."/>
            <person name="Sreedasyam A."/>
            <person name="Maumus F."/>
            <person name="Tiley G.P."/>
            <person name="Fernandez-Pozo N."/>
            <person name="Barry K."/>
            <person name="Chen C."/>
            <person name="Wang M."/>
            <person name="Lipzen A."/>
            <person name="Daum C."/>
            <person name="Saski C.A."/>
            <person name="Payton A.C."/>
            <person name="Mcbreen J.C."/>
            <person name="Conrad R.E."/>
            <person name="Kollar L.M."/>
            <person name="Olsson S."/>
            <person name="Huttunen S."/>
            <person name="Landis J.B."/>
            <person name="Wickett N.J."/>
            <person name="Johnson M.G."/>
            <person name="Rensing S.A."/>
            <person name="Grimwood J."/>
            <person name="Schmutz J."/>
            <person name="Mcdaniel S.F."/>
        </authorList>
    </citation>
    <scope>NUCLEOTIDE SEQUENCE</scope>
    <source>
        <strain evidence="1">R40</strain>
    </source>
</reference>
<dbReference type="AlphaFoldDB" id="A0A8T0HW19"/>
<dbReference type="Proteomes" id="UP000822688">
    <property type="component" value="Chromosome V"/>
</dbReference>
<sequence>MYRTDGIPASFMGGQYSLGYQDGNMRCAVECILGTNVLQVLSEEGYTVDCGDCKLPELEHCDDDILHPEPPFTADGVSTTGVQDDHGSQSPEMYNEEIDLFAGRVALLFLAISSSDVVLDRRSIFEAKIDIIVHVLTHAGELSR</sequence>
<accession>A0A8T0HW19</accession>
<protein>
    <submittedName>
        <fullName evidence="1">Uncharacterized protein</fullName>
    </submittedName>
</protein>
<proteinExistence type="predicted"/>
<evidence type="ECO:0000313" key="2">
    <source>
        <dbReference type="Proteomes" id="UP000822688"/>
    </source>
</evidence>
<comment type="caution">
    <text evidence="1">The sequence shown here is derived from an EMBL/GenBank/DDBJ whole genome shotgun (WGS) entry which is preliminary data.</text>
</comment>
<organism evidence="1 2">
    <name type="scientific">Ceratodon purpureus</name>
    <name type="common">Fire moss</name>
    <name type="synonym">Dicranum purpureum</name>
    <dbReference type="NCBI Taxonomy" id="3225"/>
    <lineage>
        <taxon>Eukaryota</taxon>
        <taxon>Viridiplantae</taxon>
        <taxon>Streptophyta</taxon>
        <taxon>Embryophyta</taxon>
        <taxon>Bryophyta</taxon>
        <taxon>Bryophytina</taxon>
        <taxon>Bryopsida</taxon>
        <taxon>Dicranidae</taxon>
        <taxon>Pseudoditrichales</taxon>
        <taxon>Ditrichaceae</taxon>
        <taxon>Ceratodon</taxon>
    </lineage>
</organism>
<dbReference type="EMBL" id="CM026426">
    <property type="protein sequence ID" value="KAG0574628.1"/>
    <property type="molecule type" value="Genomic_DNA"/>
</dbReference>